<dbReference type="Proteomes" id="UP001302812">
    <property type="component" value="Unassembled WGS sequence"/>
</dbReference>
<evidence type="ECO:0000313" key="2">
    <source>
        <dbReference type="Proteomes" id="UP001302812"/>
    </source>
</evidence>
<dbReference type="RefSeq" id="XP_064673404.1">
    <property type="nucleotide sequence ID" value="XM_064809537.1"/>
</dbReference>
<organism evidence="1 2">
    <name type="scientific">Canariomyces notabilis</name>
    <dbReference type="NCBI Taxonomy" id="2074819"/>
    <lineage>
        <taxon>Eukaryota</taxon>
        <taxon>Fungi</taxon>
        <taxon>Dikarya</taxon>
        <taxon>Ascomycota</taxon>
        <taxon>Pezizomycotina</taxon>
        <taxon>Sordariomycetes</taxon>
        <taxon>Sordariomycetidae</taxon>
        <taxon>Sordariales</taxon>
        <taxon>Chaetomiaceae</taxon>
        <taxon>Canariomyces</taxon>
    </lineage>
</organism>
<reference evidence="1" key="2">
    <citation type="submission" date="2023-05" db="EMBL/GenBank/DDBJ databases">
        <authorList>
            <consortium name="Lawrence Berkeley National Laboratory"/>
            <person name="Steindorff A."/>
            <person name="Hensen N."/>
            <person name="Bonometti L."/>
            <person name="Westerberg I."/>
            <person name="Brannstrom I.O."/>
            <person name="Guillou S."/>
            <person name="Cros-Aarteil S."/>
            <person name="Calhoun S."/>
            <person name="Haridas S."/>
            <person name="Kuo A."/>
            <person name="Mondo S."/>
            <person name="Pangilinan J."/>
            <person name="Riley R."/>
            <person name="Labutti K."/>
            <person name="Andreopoulos B."/>
            <person name="Lipzen A."/>
            <person name="Chen C."/>
            <person name="Yanf M."/>
            <person name="Daum C."/>
            <person name="Ng V."/>
            <person name="Clum A."/>
            <person name="Ohm R."/>
            <person name="Martin F."/>
            <person name="Silar P."/>
            <person name="Natvig D."/>
            <person name="Lalanne C."/>
            <person name="Gautier V."/>
            <person name="Ament-Velasquez S.L."/>
            <person name="Kruys A."/>
            <person name="Hutchinson M.I."/>
            <person name="Powell A.J."/>
            <person name="Barry K."/>
            <person name="Miller A.N."/>
            <person name="Grigoriev I.V."/>
            <person name="Debuchy R."/>
            <person name="Gladieux P."/>
            <person name="Thoren M.H."/>
            <person name="Johannesson H."/>
        </authorList>
    </citation>
    <scope>NUCLEOTIDE SEQUENCE</scope>
    <source>
        <strain evidence="1">CBS 508.74</strain>
    </source>
</reference>
<protein>
    <submittedName>
        <fullName evidence="1">Uncharacterized protein</fullName>
    </submittedName>
</protein>
<evidence type="ECO:0000313" key="1">
    <source>
        <dbReference type="EMBL" id="KAK4115834.1"/>
    </source>
</evidence>
<reference evidence="1" key="1">
    <citation type="journal article" date="2023" name="Mol. Phylogenet. Evol.">
        <title>Genome-scale phylogeny and comparative genomics of the fungal order Sordariales.</title>
        <authorList>
            <person name="Hensen N."/>
            <person name="Bonometti L."/>
            <person name="Westerberg I."/>
            <person name="Brannstrom I.O."/>
            <person name="Guillou S."/>
            <person name="Cros-Aarteil S."/>
            <person name="Calhoun S."/>
            <person name="Haridas S."/>
            <person name="Kuo A."/>
            <person name="Mondo S."/>
            <person name="Pangilinan J."/>
            <person name="Riley R."/>
            <person name="LaButti K."/>
            <person name="Andreopoulos B."/>
            <person name="Lipzen A."/>
            <person name="Chen C."/>
            <person name="Yan M."/>
            <person name="Daum C."/>
            <person name="Ng V."/>
            <person name="Clum A."/>
            <person name="Steindorff A."/>
            <person name="Ohm R.A."/>
            <person name="Martin F."/>
            <person name="Silar P."/>
            <person name="Natvig D.O."/>
            <person name="Lalanne C."/>
            <person name="Gautier V."/>
            <person name="Ament-Velasquez S.L."/>
            <person name="Kruys A."/>
            <person name="Hutchinson M.I."/>
            <person name="Powell A.J."/>
            <person name="Barry K."/>
            <person name="Miller A.N."/>
            <person name="Grigoriev I.V."/>
            <person name="Debuchy R."/>
            <person name="Gladieux P."/>
            <person name="Hiltunen Thoren M."/>
            <person name="Johannesson H."/>
        </authorList>
    </citation>
    <scope>NUCLEOTIDE SEQUENCE</scope>
    <source>
        <strain evidence="1">CBS 508.74</strain>
    </source>
</reference>
<sequence>MYLVLYLMSKRRVLYTGASWVGAEGKAVTAGVASPDTCCAGLGISFNCRELVRLKCISSWGLCVPSCGCYGWVTRAHWVDGAWVWAWAYLGCGNLPSRS</sequence>
<comment type="caution">
    <text evidence="1">The sequence shown here is derived from an EMBL/GenBank/DDBJ whole genome shotgun (WGS) entry which is preliminary data.</text>
</comment>
<keyword evidence="2" id="KW-1185">Reference proteome</keyword>
<gene>
    <name evidence="1" type="ORF">N656DRAFT_403265</name>
</gene>
<proteinExistence type="predicted"/>
<name>A0AAN6TK12_9PEZI</name>
<dbReference type="EMBL" id="MU853334">
    <property type="protein sequence ID" value="KAK4115834.1"/>
    <property type="molecule type" value="Genomic_DNA"/>
</dbReference>
<dbReference type="GeneID" id="89933661"/>
<accession>A0AAN6TK12</accession>
<dbReference type="AlphaFoldDB" id="A0AAN6TK12"/>